<dbReference type="FunFam" id="3.30.2080.10:FF:000001">
    <property type="entry name" value="Alpha-1,2-mannosidase subfamily"/>
    <property type="match status" value="1"/>
</dbReference>
<dbReference type="PANTHER" id="PTHR12143">
    <property type="entry name" value="PEPTIDE N-GLYCANASE PNGASE -RELATED"/>
    <property type="match status" value="1"/>
</dbReference>
<dbReference type="RefSeq" id="XP_012189768.1">
    <property type="nucleotide sequence ID" value="XM_012334378.1"/>
</dbReference>
<dbReference type="InterPro" id="IPR014718">
    <property type="entry name" value="GH-type_carb-bd"/>
</dbReference>
<dbReference type="GO" id="GO:0006516">
    <property type="term" value="P:glycoprotein catabolic process"/>
    <property type="evidence" value="ECO:0007669"/>
    <property type="project" value="TreeGrafter"/>
</dbReference>
<feature type="chain" id="PRO_5004487458" evidence="1">
    <location>
        <begin position="29"/>
        <end position="876"/>
    </location>
</feature>
<feature type="signal peptide" evidence="1">
    <location>
        <begin position="1"/>
        <end position="28"/>
    </location>
</feature>
<dbReference type="SUPFAM" id="SSF48208">
    <property type="entry name" value="Six-hairpin glycosidases"/>
    <property type="match status" value="1"/>
</dbReference>
<dbReference type="STRING" id="1305764.R9P496"/>
<feature type="domain" description="Glycosyl hydrolase family 92" evidence="2">
    <location>
        <begin position="367"/>
        <end position="859"/>
    </location>
</feature>
<dbReference type="InterPro" id="IPR012939">
    <property type="entry name" value="Glyco_hydro_92"/>
</dbReference>
<sequence>MKWAKGCSILLASLSLLLLSAHLVIVEAKQTAFSAPADLSGVRSQKHSEPPCYPFCSAHNQDSSHIVSHVESTRYADRSGTLQWVDPRIGTNGPDPSEYGGMVPSVALPFAGVRTVPMTRENLVSGCAYHDNDTVNIGFLASRQPAIWMGDYGFATVFGGQGEVKLGKHERGHSYSQADEFVAPFKYAVRMGNSSEGRMFAELVGKSRAAMVQYTFEKPGRENSVMERLVQHIAASNATQWGPYIAVQASREHWRGAVRIDVEKGEISGYNTERMDYRLGPHEAPGFRGYFVYRFEYQRTDSSHEEWIKGFSSDSVGTAHTNATGISMHPGERSRWNELGVYGFVRFPIDTTRVRVRMGLSLISEQQARYNLDVEMPNGTNVEDVVTELIDAWKSKTDRIQVQGGTEEQKRILYTGIYHASQYPAEHAEPIPHSDGDLQDTVPRHGVEDNHEYHYYSGYTDSVHKVKKGQRYQSWSIWDIYRAQWNLLILFEPQRVVDMVLSLLDIYHESGFLPMWSTLAETNIMISTHADSLIAEAVVKGVSGFDVEKAWEAVRKDGTVPPEREEELRYEDREEYTPLEVRAGLTSYNQSGYVPLDGWSESTSRTLDYAYDDHAIAVLADVLGKKADADFFHARSKNYRHVFDQDQGLMAARLKNGTFLVQLLPDPRGRQEGFTEGNSFDYSFDVVQDVPGLAELMGGRTKLANLLDRHFAEGHNDQSNEPSHHIPYLYSLIGEASKTQRLVRNISHEAYSDQPDGYAGNEDCGQQSAWYIFSAMGIYPVDPVSGEYVVSSPFFERMDITIPARAEEEKGVHLRIEAPGSDDEHVYVANVTVNGRSIAQPKLKWSDVLAGGTWKFGLADTPQAWGNDQSLPPLQA</sequence>
<dbReference type="eggNOG" id="ENOG502QU8M">
    <property type="taxonomic scope" value="Eukaryota"/>
</dbReference>
<dbReference type="GO" id="GO:0030246">
    <property type="term" value="F:carbohydrate binding"/>
    <property type="evidence" value="ECO:0007669"/>
    <property type="project" value="InterPro"/>
</dbReference>
<protein>
    <submittedName>
        <fullName evidence="4">Glycosyl hydrolase</fullName>
    </submittedName>
</protein>
<dbReference type="Gene3D" id="1.20.1050.60">
    <property type="entry name" value="alpha-1,2-mannosidase"/>
    <property type="match status" value="1"/>
</dbReference>
<dbReference type="Gene3D" id="1.20.1610.10">
    <property type="entry name" value="alpha-1,2-mannosidases domains"/>
    <property type="match status" value="1"/>
</dbReference>
<dbReference type="GO" id="GO:0005829">
    <property type="term" value="C:cytosol"/>
    <property type="evidence" value="ECO:0007669"/>
    <property type="project" value="TreeGrafter"/>
</dbReference>
<dbReference type="InterPro" id="IPR050883">
    <property type="entry name" value="PNGase"/>
</dbReference>
<dbReference type="GO" id="GO:0005975">
    <property type="term" value="P:carbohydrate metabolic process"/>
    <property type="evidence" value="ECO:0007669"/>
    <property type="project" value="InterPro"/>
</dbReference>
<dbReference type="GO" id="GO:0000224">
    <property type="term" value="F:peptide-N4-(N-acetyl-beta-glucosaminyl)asparagine amidase activity"/>
    <property type="evidence" value="ECO:0007669"/>
    <property type="project" value="TreeGrafter"/>
</dbReference>
<dbReference type="InterPro" id="IPR005887">
    <property type="entry name" value="GH92_a_mannosidase_put"/>
</dbReference>
<dbReference type="HOGENOM" id="CLU_003690_2_1_1"/>
<dbReference type="PANTHER" id="PTHR12143:SF43">
    <property type="entry name" value="PUTATIVE-RELATED"/>
    <property type="match status" value="1"/>
</dbReference>
<dbReference type="Proteomes" id="UP000014071">
    <property type="component" value="Unassembled WGS sequence"/>
</dbReference>
<feature type="domain" description="Glycosyl hydrolase family 92 N-terminal" evidence="3">
    <location>
        <begin position="84"/>
        <end position="361"/>
    </location>
</feature>
<keyword evidence="5" id="KW-1185">Reference proteome</keyword>
<name>R9P496_PSEHS</name>
<evidence type="ECO:0000259" key="3">
    <source>
        <dbReference type="Pfam" id="PF17678"/>
    </source>
</evidence>
<dbReference type="InterPro" id="IPR041371">
    <property type="entry name" value="GH92_N"/>
</dbReference>
<evidence type="ECO:0000259" key="2">
    <source>
        <dbReference type="Pfam" id="PF07971"/>
    </source>
</evidence>
<gene>
    <name evidence="4" type="ORF">PHSY_003761</name>
</gene>
<dbReference type="GeneID" id="24109047"/>
<dbReference type="Gene3D" id="2.70.98.10">
    <property type="match status" value="1"/>
</dbReference>
<dbReference type="EMBL" id="DF238801">
    <property type="protein sequence ID" value="GAC96181.1"/>
    <property type="molecule type" value="Genomic_DNA"/>
</dbReference>
<evidence type="ECO:0000313" key="5">
    <source>
        <dbReference type="Proteomes" id="UP000014071"/>
    </source>
</evidence>
<dbReference type="Gene3D" id="3.30.2080.10">
    <property type="entry name" value="GH92 mannosidase domain"/>
    <property type="match status" value="1"/>
</dbReference>
<accession>R9P496</accession>
<evidence type="ECO:0000313" key="4">
    <source>
        <dbReference type="EMBL" id="GAC96181.1"/>
    </source>
</evidence>
<evidence type="ECO:0000256" key="1">
    <source>
        <dbReference type="SAM" id="SignalP"/>
    </source>
</evidence>
<dbReference type="NCBIfam" id="TIGR01180">
    <property type="entry name" value="aman2_put"/>
    <property type="match status" value="1"/>
</dbReference>
<dbReference type="InterPro" id="IPR008928">
    <property type="entry name" value="6-hairpin_glycosidase_sf"/>
</dbReference>
<dbReference type="Pfam" id="PF07971">
    <property type="entry name" value="Glyco_hydro_92"/>
    <property type="match status" value="1"/>
</dbReference>
<organism evidence="4 5">
    <name type="scientific">Pseudozyma hubeiensis (strain SY62)</name>
    <name type="common">Yeast</name>
    <dbReference type="NCBI Taxonomy" id="1305764"/>
    <lineage>
        <taxon>Eukaryota</taxon>
        <taxon>Fungi</taxon>
        <taxon>Dikarya</taxon>
        <taxon>Basidiomycota</taxon>
        <taxon>Ustilaginomycotina</taxon>
        <taxon>Ustilaginomycetes</taxon>
        <taxon>Ustilaginales</taxon>
        <taxon>Ustilaginaceae</taxon>
        <taxon>Pseudozyma</taxon>
    </lineage>
</organism>
<dbReference type="GO" id="GO:0005634">
    <property type="term" value="C:nucleus"/>
    <property type="evidence" value="ECO:0007669"/>
    <property type="project" value="TreeGrafter"/>
</dbReference>
<dbReference type="OrthoDB" id="449263at2759"/>
<proteinExistence type="predicted"/>
<keyword evidence="1" id="KW-0732">Signal</keyword>
<dbReference type="FunFam" id="1.20.1050.60:FF:000001">
    <property type="entry name" value="Putative alpha-1,2-mannosidase"/>
    <property type="match status" value="1"/>
</dbReference>
<dbReference type="Pfam" id="PF17678">
    <property type="entry name" value="Glyco_hydro_92N"/>
    <property type="match status" value="1"/>
</dbReference>
<reference evidence="5" key="1">
    <citation type="journal article" date="2013" name="Genome Announc.">
        <title>Draft genome sequence of the basidiomycetous yeast-like fungus Pseudozyma hubeiensis SY62, which produces an abundant amount of the biosurfactant mannosylerythritol lipids.</title>
        <authorList>
            <person name="Konishi M."/>
            <person name="Hatada Y."/>
            <person name="Horiuchi J."/>
        </authorList>
    </citation>
    <scope>NUCLEOTIDE SEQUENCE [LARGE SCALE GENOMIC DNA]</scope>
    <source>
        <strain evidence="5">SY62</strain>
    </source>
</reference>
<dbReference type="AlphaFoldDB" id="R9P496"/>
<keyword evidence="4" id="KW-0378">Hydrolase</keyword>